<comment type="similarity">
    <text evidence="3">Belongs to the bacterial glucokinase family.</text>
</comment>
<dbReference type="PANTHER" id="PTHR47690:SF1">
    <property type="entry name" value="GLUCOKINASE"/>
    <property type="match status" value="1"/>
</dbReference>
<dbReference type="InterPro" id="IPR003836">
    <property type="entry name" value="Glucokinase"/>
</dbReference>
<evidence type="ECO:0000256" key="2">
    <source>
        <dbReference type="ARBA" id="ARBA00022777"/>
    </source>
</evidence>
<keyword evidence="2" id="KW-0418">Kinase</keyword>
<dbReference type="EMBL" id="JANTHZ010000012">
    <property type="protein sequence ID" value="MCS0497416.1"/>
    <property type="molecule type" value="Genomic_DNA"/>
</dbReference>
<dbReference type="Pfam" id="PF02685">
    <property type="entry name" value="Glucokinase"/>
    <property type="match status" value="1"/>
</dbReference>
<dbReference type="InterPro" id="IPR050201">
    <property type="entry name" value="Bacterial_glucokinase"/>
</dbReference>
<sequence length="326" mass="33951">MPNLVLIADIGGTSSRLAKVGADGVPTDVQIHRNDSFAGFEAMIEADLSMRDAASVSAIGGAVLAVAAPADTETIKLTNRDWSFTKTGLRKHFGWQKLSIVNDFEALAQGVPALTAEDLVPVGHAHADTSAPMVVCGPGTGFGTAGLLRIGRTYHTVTGEGGRCRLGAANAEEARLLAHLLSELGPVVVEHAVSGSGLGRIHRIFAGKDLSPEQVIAAAHRGDDAARASIDIFLRLFGRIAGDLALIFNARGGVFLAGGVSTALAPFFEGSPFRKAFEEHPPHEARLVATPVNIINHPTPGLVGCGQLGARLARGLKDAKPNLHLV</sequence>
<dbReference type="RefSeq" id="WP_258734567.1">
    <property type="nucleotide sequence ID" value="NZ_JANTHZ010000012.1"/>
</dbReference>
<evidence type="ECO:0000256" key="1">
    <source>
        <dbReference type="ARBA" id="ARBA00022679"/>
    </source>
</evidence>
<evidence type="ECO:0000256" key="3">
    <source>
        <dbReference type="RuleBase" id="RU004046"/>
    </source>
</evidence>
<dbReference type="PANTHER" id="PTHR47690">
    <property type="entry name" value="GLUCOKINASE"/>
    <property type="match status" value="1"/>
</dbReference>
<keyword evidence="1" id="KW-0808">Transferase</keyword>
<dbReference type="InterPro" id="IPR043129">
    <property type="entry name" value="ATPase_NBD"/>
</dbReference>
<evidence type="ECO:0000313" key="5">
    <source>
        <dbReference type="Proteomes" id="UP001151088"/>
    </source>
</evidence>
<dbReference type="GO" id="GO:0005536">
    <property type="term" value="F:D-glucose binding"/>
    <property type="evidence" value="ECO:0007669"/>
    <property type="project" value="InterPro"/>
</dbReference>
<dbReference type="GO" id="GO:0004340">
    <property type="term" value="F:glucokinase activity"/>
    <property type="evidence" value="ECO:0007669"/>
    <property type="project" value="InterPro"/>
</dbReference>
<dbReference type="GO" id="GO:0005829">
    <property type="term" value="C:cytosol"/>
    <property type="evidence" value="ECO:0007669"/>
    <property type="project" value="TreeGrafter"/>
</dbReference>
<keyword evidence="5" id="KW-1185">Reference proteome</keyword>
<name>A0A9X2PHX1_9HYPH</name>
<dbReference type="GO" id="GO:0006096">
    <property type="term" value="P:glycolytic process"/>
    <property type="evidence" value="ECO:0007669"/>
    <property type="project" value="InterPro"/>
</dbReference>
<organism evidence="4 5">
    <name type="scientific">Ancylobacter mangrovi</name>
    <dbReference type="NCBI Taxonomy" id="2972472"/>
    <lineage>
        <taxon>Bacteria</taxon>
        <taxon>Pseudomonadati</taxon>
        <taxon>Pseudomonadota</taxon>
        <taxon>Alphaproteobacteria</taxon>
        <taxon>Hyphomicrobiales</taxon>
        <taxon>Xanthobacteraceae</taxon>
        <taxon>Ancylobacter</taxon>
    </lineage>
</organism>
<accession>A0A9X2PHX1</accession>
<dbReference type="GO" id="GO:0005524">
    <property type="term" value="F:ATP binding"/>
    <property type="evidence" value="ECO:0007669"/>
    <property type="project" value="InterPro"/>
</dbReference>
<protein>
    <submittedName>
        <fullName evidence="4">ROK family protein</fullName>
    </submittedName>
</protein>
<gene>
    <name evidence="4" type="ORF">NVS89_20200</name>
</gene>
<dbReference type="Proteomes" id="UP001151088">
    <property type="component" value="Unassembled WGS sequence"/>
</dbReference>
<comment type="caution">
    <text evidence="4">The sequence shown here is derived from an EMBL/GenBank/DDBJ whole genome shotgun (WGS) entry which is preliminary data.</text>
</comment>
<dbReference type="CDD" id="cd24008">
    <property type="entry name" value="ASKHA_NBD_GLK"/>
    <property type="match status" value="1"/>
</dbReference>
<evidence type="ECO:0000313" key="4">
    <source>
        <dbReference type="EMBL" id="MCS0497416.1"/>
    </source>
</evidence>
<dbReference type="Gene3D" id="3.40.367.20">
    <property type="match status" value="1"/>
</dbReference>
<dbReference type="SUPFAM" id="SSF53067">
    <property type="entry name" value="Actin-like ATPase domain"/>
    <property type="match status" value="1"/>
</dbReference>
<reference evidence="4" key="1">
    <citation type="submission" date="2022-08" db="EMBL/GenBank/DDBJ databases">
        <authorList>
            <person name="Li F."/>
        </authorList>
    </citation>
    <scope>NUCLEOTIDE SEQUENCE</scope>
    <source>
        <strain evidence="4">MQZ15Z-1</strain>
    </source>
</reference>
<proteinExistence type="inferred from homology"/>
<dbReference type="Gene3D" id="3.30.420.40">
    <property type="match status" value="1"/>
</dbReference>
<dbReference type="AlphaFoldDB" id="A0A9X2PHX1"/>